<dbReference type="InterPro" id="IPR050767">
    <property type="entry name" value="Sel1_AlgK"/>
</dbReference>
<organism evidence="2 3">
    <name type="scientific">Actinospica durhamensis</name>
    <dbReference type="NCBI Taxonomy" id="1508375"/>
    <lineage>
        <taxon>Bacteria</taxon>
        <taxon>Bacillati</taxon>
        <taxon>Actinomycetota</taxon>
        <taxon>Actinomycetes</taxon>
        <taxon>Catenulisporales</taxon>
        <taxon>Actinospicaceae</taxon>
        <taxon>Actinospica</taxon>
    </lineage>
</organism>
<proteinExistence type="predicted"/>
<dbReference type="Gene3D" id="1.25.40.10">
    <property type="entry name" value="Tetratricopeptide repeat domain"/>
    <property type="match status" value="1"/>
</dbReference>
<dbReference type="PANTHER" id="PTHR11102">
    <property type="entry name" value="SEL-1-LIKE PROTEIN"/>
    <property type="match status" value="1"/>
</dbReference>
<dbReference type="AlphaFoldDB" id="A0A941IP57"/>
<keyword evidence="3" id="KW-1185">Reference proteome</keyword>
<protein>
    <submittedName>
        <fullName evidence="2">Sel1 repeat family protein</fullName>
    </submittedName>
</protein>
<dbReference type="SUPFAM" id="SSF81901">
    <property type="entry name" value="HCP-like"/>
    <property type="match status" value="1"/>
</dbReference>
<evidence type="ECO:0000313" key="3">
    <source>
        <dbReference type="Proteomes" id="UP000675781"/>
    </source>
</evidence>
<evidence type="ECO:0000256" key="1">
    <source>
        <dbReference type="SAM" id="MobiDB-lite"/>
    </source>
</evidence>
<comment type="caution">
    <text evidence="2">The sequence shown here is derived from an EMBL/GenBank/DDBJ whole genome shotgun (WGS) entry which is preliminary data.</text>
</comment>
<evidence type="ECO:0000313" key="2">
    <source>
        <dbReference type="EMBL" id="MBR7832767.1"/>
    </source>
</evidence>
<dbReference type="EMBL" id="JAGSOG010000016">
    <property type="protein sequence ID" value="MBR7832767.1"/>
    <property type="molecule type" value="Genomic_DNA"/>
</dbReference>
<accession>A0A941IP57</accession>
<sequence length="944" mass="101874">MNEEAAAELRAELRRGLARKDMGVEQLRVRTRLSRTTVSQALNRTDVVASAQTTARLAKALGLDEQRMLALREAALRDEPRTSDGVGRPISGYDPLDLEVHAAGLVRDAARALPGYVGRPHDEVARDLVREATIGRSGMAVLVGWSSTGKTRAWWEAVKPLSAQGWRLWHPYEPTHAQALLAGIDRVRPRTVVWLNDAQRYLDAGEEVAAALHRLLSDAARAPVLVLASLWPDDSRRYAERPPRGQADRFARTRELLAGRTIDVPMEFLGTELREGAALAAAGDRLWAEVLQLTHHGRVAQQLAGGPDLIRRYGELSAPAKALVRVAMDASRFGADPRLELTFLAQAAQDYLHDDDLHALEDEAWLDRALAELAHPVHGDLVPLRHVPARLRRSRSEYRLADYLEEHGRRERALICPPSSFWRAAAALLSDPGDLANLGSAAEVRHRLSWAATLYERSAHGGNMFALGRLAVIRDLGGDHGDAAAMAERAAENGHVSALTVLIGRRTTTGELREAVRLAQAAAKAGDPTWFVDATEAYEQAGDPEQAELTARLGADAGDEGSAFQDLAELRERSGDEESAARMRRAAADAGNPSALCHIARMHESVGEIEAADVMFRRALEAGSDEALYGYPVILAARGDFEEAEHLAERAAQAGNPTVLRHLARMRAEAGDEQAARRLDESAEQRYPSFDDRFLLLCWSRPDSGRVRVAEDGDIDVLGQIISEDFPRPGAQARVAIPGLAAEIGSPGAFLLLGVLAELAGDDGTAEDLYRRAIESGNRLAAGRLAVMRERAGRHGEAEVTAVFSHPGRAGTRAPVPDPRSGRGSRGSGAAGLVRLRERSGLRPPPRTRHAAREGRGARGGGAPGGPGGRKVSRPRPDRTGHDVGGGRPPRRGRTPDRAGSRRGLHAGAGQSRRTAPGRGTVAVRARTGRLALARPRLNGLEPG</sequence>
<dbReference type="InterPro" id="IPR011990">
    <property type="entry name" value="TPR-like_helical_dom_sf"/>
</dbReference>
<feature type="region of interest" description="Disordered" evidence="1">
    <location>
        <begin position="793"/>
        <end position="944"/>
    </location>
</feature>
<dbReference type="Proteomes" id="UP000675781">
    <property type="component" value="Unassembled WGS sequence"/>
</dbReference>
<name>A0A941IP57_9ACTN</name>
<reference evidence="2" key="1">
    <citation type="submission" date="2021-04" db="EMBL/GenBank/DDBJ databases">
        <title>Genome based classification of Actinospica acidithermotolerans sp. nov., an actinobacterium isolated from an Indonesian hot spring.</title>
        <authorList>
            <person name="Kusuma A.B."/>
            <person name="Putra K.E."/>
            <person name="Nafisah S."/>
            <person name="Loh J."/>
            <person name="Nouioui I."/>
            <person name="Goodfellow M."/>
        </authorList>
    </citation>
    <scope>NUCLEOTIDE SEQUENCE</scope>
    <source>
        <strain evidence="2">CSCA 57</strain>
    </source>
</reference>
<dbReference type="PANTHER" id="PTHR11102:SF160">
    <property type="entry name" value="ERAD-ASSOCIATED E3 UBIQUITIN-PROTEIN LIGASE COMPONENT HRD3"/>
    <property type="match status" value="1"/>
</dbReference>
<dbReference type="RefSeq" id="WP_212527292.1">
    <property type="nucleotide sequence ID" value="NZ_JAGSOG010000016.1"/>
</dbReference>
<gene>
    <name evidence="2" type="ORF">KDL01_05815</name>
</gene>
<feature type="compositionally biased region" description="Gly residues" evidence="1">
    <location>
        <begin position="858"/>
        <end position="869"/>
    </location>
</feature>